<feature type="domain" description="ABC transmembrane type-1" evidence="8">
    <location>
        <begin position="164"/>
        <end position="352"/>
    </location>
</feature>
<protein>
    <submittedName>
        <fullName evidence="9">Oligopeptide ABC transporter, permease protein</fullName>
    </submittedName>
</protein>
<dbReference type="RefSeq" id="WP_013054558.1">
    <property type="nucleotide sequence ID" value="NC_014014.1"/>
</dbReference>
<dbReference type="CDD" id="cd06261">
    <property type="entry name" value="TM_PBP2"/>
    <property type="match status" value="1"/>
</dbReference>
<dbReference type="PROSITE" id="PS50928">
    <property type="entry name" value="ABC_TM1"/>
    <property type="match status" value="1"/>
</dbReference>
<comment type="similarity">
    <text evidence="7">Belongs to the binding-protein-dependent transport system permease family.</text>
</comment>
<feature type="transmembrane region" description="Helical" evidence="7">
    <location>
        <begin position="230"/>
        <end position="249"/>
    </location>
</feature>
<reference evidence="9 10" key="3">
    <citation type="journal article" date="2011" name="J. Bacteriol.">
        <title>Genome sequences of Mycoplasma alligatoris A21JP2T and Mycoplasma crocodyli MP145T.</title>
        <authorList>
            <person name="Brown D.R."/>
            <person name="Farmerie W.G."/>
            <person name="May M."/>
            <person name="Benders G.A."/>
            <person name="Durkin A.S."/>
            <person name="Hlavinka K."/>
            <person name="Hostetler J."/>
            <person name="Jackson J."/>
            <person name="Johnson J."/>
            <person name="Miller R.H."/>
            <person name="Paralanov V."/>
            <person name="Radune D."/>
            <person name="Szczypinski B."/>
            <person name="Glass J.I."/>
        </authorList>
    </citation>
    <scope>NUCLEOTIDE SEQUENCE [LARGE SCALE GENOMIC DNA]</scope>
    <source>
        <strain evidence="10">ATCC 51981 / MP145</strain>
    </source>
</reference>
<dbReference type="HOGENOM" id="CLU_743582_0_0_14"/>
<dbReference type="PANTHER" id="PTHR43386">
    <property type="entry name" value="OLIGOPEPTIDE TRANSPORT SYSTEM PERMEASE PROTEIN APPC"/>
    <property type="match status" value="1"/>
</dbReference>
<keyword evidence="6 7" id="KW-0472">Membrane</keyword>
<keyword evidence="4 7" id="KW-0812">Transmembrane</keyword>
<feature type="transmembrane region" description="Helical" evidence="7">
    <location>
        <begin position="335"/>
        <end position="357"/>
    </location>
</feature>
<evidence type="ECO:0000313" key="10">
    <source>
        <dbReference type="Proteomes" id="UP000001845"/>
    </source>
</evidence>
<dbReference type="Gene3D" id="1.10.3720.10">
    <property type="entry name" value="MetI-like"/>
    <property type="match status" value="1"/>
</dbReference>
<feature type="transmembrane region" description="Helical" evidence="7">
    <location>
        <begin position="40"/>
        <end position="62"/>
    </location>
</feature>
<feature type="transmembrane region" description="Helical" evidence="7">
    <location>
        <begin position="293"/>
        <end position="315"/>
    </location>
</feature>
<organism evidence="9 10">
    <name type="scientific">Mycoplasma crocodyli (strain ATCC 51981 / MP145)</name>
    <dbReference type="NCBI Taxonomy" id="512564"/>
    <lineage>
        <taxon>Bacteria</taxon>
        <taxon>Bacillati</taxon>
        <taxon>Mycoplasmatota</taxon>
        <taxon>Mollicutes</taxon>
        <taxon>Mycoplasmataceae</taxon>
        <taxon>Mycoplasma</taxon>
    </lineage>
</organism>
<keyword evidence="10" id="KW-1185">Reference proteome</keyword>
<keyword evidence="3" id="KW-1003">Cell membrane</keyword>
<evidence type="ECO:0000256" key="4">
    <source>
        <dbReference type="ARBA" id="ARBA00022692"/>
    </source>
</evidence>
<feature type="transmembrane region" description="Helical" evidence="7">
    <location>
        <begin position="258"/>
        <end position="278"/>
    </location>
</feature>
<dbReference type="Proteomes" id="UP000001845">
    <property type="component" value="Chromosome"/>
</dbReference>
<dbReference type="Pfam" id="PF00528">
    <property type="entry name" value="BPD_transp_1"/>
    <property type="match status" value="1"/>
</dbReference>
<sequence length="363" mass="41157">MNKNKLSFAKNKSIQTWVNINPKSQLIQTFNRFFNKKTNYVLVSLTILIMLLIIFSLIFYPYSPSNSIINSSLIYNLPPKHSPNVTLTLENDQLYQTIKDIESNTDFKLLSDVKHTSFVTITYNSYDLIKYANYLATGVELNINSILGTNSLGIDNYSFFIHSFAISVLITLSAVLIQLALGSFLGVLIGYSANKSLKIPYYIISSISTVPYIIIALLLFNSIGYNHLKALLILGFIGIPQFFFSSYSYTQTIKNQEYVLASKAIGANYFRIVIILIWKEVLFKQISLFSENVSITLLILASLSFFNAKDINLYLNIGNVFKQVIDNFKNYSFSLMVIIITALYIILLKLLGINIYLSLNPKN</sequence>
<evidence type="ECO:0000256" key="1">
    <source>
        <dbReference type="ARBA" id="ARBA00004651"/>
    </source>
</evidence>
<dbReference type="EMBL" id="CP001991">
    <property type="protein sequence ID" value="ADE19782.1"/>
    <property type="molecule type" value="Genomic_DNA"/>
</dbReference>
<evidence type="ECO:0000256" key="7">
    <source>
        <dbReference type="RuleBase" id="RU363032"/>
    </source>
</evidence>
<dbReference type="InterPro" id="IPR000515">
    <property type="entry name" value="MetI-like"/>
</dbReference>
<dbReference type="InterPro" id="IPR050366">
    <property type="entry name" value="BP-dependent_transpt_permease"/>
</dbReference>
<dbReference type="PANTHER" id="PTHR43386:SF1">
    <property type="entry name" value="D,D-DIPEPTIDE TRANSPORT SYSTEM PERMEASE PROTEIN DDPC-RELATED"/>
    <property type="match status" value="1"/>
</dbReference>
<gene>
    <name evidence="9" type="primary">dppC</name>
    <name evidence="9" type="ordered locus">MCRO_0290</name>
</gene>
<reference evidence="10" key="1">
    <citation type="submission" date="2010-03" db="EMBL/GenBank/DDBJ databases">
        <title>The complete genome of Mycoplasma crocodyli MP145.</title>
        <authorList>
            <person name="Glass J.I."/>
            <person name="Durkin A.S."/>
            <person name="Hostetler J."/>
            <person name="Jackson J."/>
            <person name="Johnson J."/>
            <person name="May M.A."/>
            <person name="Paralanov V."/>
            <person name="Radune D."/>
            <person name="Szczypinski B."/>
            <person name="Brown D.R."/>
        </authorList>
    </citation>
    <scope>NUCLEOTIDE SEQUENCE [LARGE SCALE GENOMIC DNA]</scope>
    <source>
        <strain evidence="10">ATCC 51981 / MP145</strain>
    </source>
</reference>
<dbReference type="eggNOG" id="COG1173">
    <property type="taxonomic scope" value="Bacteria"/>
</dbReference>
<dbReference type="GO" id="GO:0005886">
    <property type="term" value="C:plasma membrane"/>
    <property type="evidence" value="ECO:0007669"/>
    <property type="project" value="UniProtKB-SubCell"/>
</dbReference>
<name>D5E598_MYCCM</name>
<dbReference type="KEGG" id="mcd:MCRO_0290"/>
<dbReference type="STRING" id="512564.MCRO_0290"/>
<keyword evidence="5 7" id="KW-1133">Transmembrane helix</keyword>
<feature type="transmembrane region" description="Helical" evidence="7">
    <location>
        <begin position="201"/>
        <end position="224"/>
    </location>
</feature>
<evidence type="ECO:0000313" key="9">
    <source>
        <dbReference type="EMBL" id="ADE19782.1"/>
    </source>
</evidence>
<feature type="transmembrane region" description="Helical" evidence="7">
    <location>
        <begin position="159"/>
        <end position="189"/>
    </location>
</feature>
<proteinExistence type="inferred from homology"/>
<reference key="2">
    <citation type="submission" date="2010-03" db="EMBL/GenBank/DDBJ databases">
        <authorList>
            <person name="Ma Z."/>
            <person name="Wang X."/>
            <person name="Liu H."/>
        </authorList>
    </citation>
    <scope>NUCLEOTIDE SEQUENCE</scope>
    <source>
        <strain>MP145</strain>
    </source>
</reference>
<dbReference type="SUPFAM" id="SSF161098">
    <property type="entry name" value="MetI-like"/>
    <property type="match status" value="1"/>
</dbReference>
<keyword evidence="2 7" id="KW-0813">Transport</keyword>
<evidence type="ECO:0000256" key="2">
    <source>
        <dbReference type="ARBA" id="ARBA00022448"/>
    </source>
</evidence>
<dbReference type="InterPro" id="IPR035906">
    <property type="entry name" value="MetI-like_sf"/>
</dbReference>
<comment type="subcellular location">
    <subcellularLocation>
        <location evidence="1 7">Cell membrane</location>
        <topology evidence="1 7">Multi-pass membrane protein</topology>
    </subcellularLocation>
</comment>
<evidence type="ECO:0000256" key="3">
    <source>
        <dbReference type="ARBA" id="ARBA00022475"/>
    </source>
</evidence>
<evidence type="ECO:0000256" key="5">
    <source>
        <dbReference type="ARBA" id="ARBA00022989"/>
    </source>
</evidence>
<evidence type="ECO:0000256" key="6">
    <source>
        <dbReference type="ARBA" id="ARBA00023136"/>
    </source>
</evidence>
<dbReference type="GO" id="GO:0055085">
    <property type="term" value="P:transmembrane transport"/>
    <property type="evidence" value="ECO:0007669"/>
    <property type="project" value="InterPro"/>
</dbReference>
<accession>D5E598</accession>
<dbReference type="AlphaFoldDB" id="D5E598"/>
<evidence type="ECO:0000259" key="8">
    <source>
        <dbReference type="PROSITE" id="PS50928"/>
    </source>
</evidence>
<dbReference type="OrthoDB" id="398888at2"/>